<dbReference type="Pfam" id="PF00011">
    <property type="entry name" value="HSP20"/>
    <property type="match status" value="1"/>
</dbReference>
<keyword evidence="5" id="KW-1185">Reference proteome</keyword>
<dbReference type="RefSeq" id="WP_105213803.1">
    <property type="nucleotide sequence ID" value="NZ_CP027062.1"/>
</dbReference>
<evidence type="ECO:0000259" key="3">
    <source>
        <dbReference type="PROSITE" id="PS01031"/>
    </source>
</evidence>
<dbReference type="AlphaFoldDB" id="A0A2S0HSS7"/>
<reference evidence="4 5" key="1">
    <citation type="submission" date="2018-02" db="EMBL/GenBank/DDBJ databases">
        <title>Genomic analysis of the strain RR4-38 isolated from a seawater recirculating aquaculture system.</title>
        <authorList>
            <person name="Kim Y.-S."/>
            <person name="Jang Y.H."/>
            <person name="Kim K.-H."/>
        </authorList>
    </citation>
    <scope>NUCLEOTIDE SEQUENCE [LARGE SCALE GENOMIC DNA]</scope>
    <source>
        <strain evidence="4 5">RR4-38</strain>
    </source>
</reference>
<evidence type="ECO:0000256" key="1">
    <source>
        <dbReference type="PROSITE-ProRule" id="PRU00285"/>
    </source>
</evidence>
<dbReference type="PANTHER" id="PTHR11527">
    <property type="entry name" value="HEAT-SHOCK PROTEIN 20 FAMILY MEMBER"/>
    <property type="match status" value="1"/>
</dbReference>
<dbReference type="KEGG" id="aue:C5O00_00025"/>
<dbReference type="InterPro" id="IPR031107">
    <property type="entry name" value="Small_HSP"/>
</dbReference>
<dbReference type="InterPro" id="IPR008978">
    <property type="entry name" value="HSP20-like_chaperone"/>
</dbReference>
<evidence type="ECO:0000313" key="4">
    <source>
        <dbReference type="EMBL" id="AVI49634.1"/>
    </source>
</evidence>
<comment type="similarity">
    <text evidence="1 2">Belongs to the small heat shock protein (HSP20) family.</text>
</comment>
<dbReference type="Proteomes" id="UP000238442">
    <property type="component" value="Chromosome"/>
</dbReference>
<dbReference type="Gene3D" id="2.60.40.790">
    <property type="match status" value="1"/>
</dbReference>
<dbReference type="SUPFAM" id="SSF49764">
    <property type="entry name" value="HSP20-like chaperones"/>
    <property type="match status" value="1"/>
</dbReference>
<dbReference type="PROSITE" id="PS01031">
    <property type="entry name" value="SHSP"/>
    <property type="match status" value="1"/>
</dbReference>
<accession>A0A2S0HSS7</accession>
<gene>
    <name evidence="4" type="ORF">C5O00_00025</name>
</gene>
<evidence type="ECO:0000313" key="5">
    <source>
        <dbReference type="Proteomes" id="UP000238442"/>
    </source>
</evidence>
<proteinExistence type="inferred from homology"/>
<feature type="domain" description="SHSP" evidence="3">
    <location>
        <begin position="47"/>
        <end position="161"/>
    </location>
</feature>
<dbReference type="OrthoDB" id="9814487at2"/>
<organism evidence="4 5">
    <name type="scientific">Pukyongia salina</name>
    <dbReference type="NCBI Taxonomy" id="2094025"/>
    <lineage>
        <taxon>Bacteria</taxon>
        <taxon>Pseudomonadati</taxon>
        <taxon>Bacteroidota</taxon>
        <taxon>Flavobacteriia</taxon>
        <taxon>Flavobacteriales</taxon>
        <taxon>Flavobacteriaceae</taxon>
        <taxon>Pukyongia</taxon>
    </lineage>
</organism>
<dbReference type="InterPro" id="IPR002068">
    <property type="entry name" value="A-crystallin/Hsp20_dom"/>
</dbReference>
<dbReference type="EMBL" id="CP027062">
    <property type="protein sequence ID" value="AVI49634.1"/>
    <property type="molecule type" value="Genomic_DNA"/>
</dbReference>
<name>A0A2S0HSS7_9FLAO</name>
<protein>
    <submittedName>
        <fullName evidence="4">Heat-shock protein</fullName>
    </submittedName>
</protein>
<evidence type="ECO:0000256" key="2">
    <source>
        <dbReference type="RuleBase" id="RU003616"/>
    </source>
</evidence>
<dbReference type="CDD" id="cd06464">
    <property type="entry name" value="ACD_sHsps-like"/>
    <property type="match status" value="1"/>
</dbReference>
<sequence length="161" mass="18259">MSTLVKAPKNGSLAKTNSGSLTGTFPTWSSWIDDLFNNDLPSIFRPNFNTGLSLPMVNIIELDDAYHVEMAVPGMKKSDFHIEIDNQVLSISSEIENNEETNEDNYTRREFGYASFKRSFSLPETVEEDKIKANYVDGILKLELPKKEEAKRQPPRKINIS</sequence>